<dbReference type="Proteomes" id="UP000241868">
    <property type="component" value="Unassembled WGS sequence"/>
</dbReference>
<dbReference type="SUPFAM" id="SSF116734">
    <property type="entry name" value="DNA methylase specificity domain"/>
    <property type="match status" value="2"/>
</dbReference>
<keyword evidence="2" id="KW-0680">Restriction system</keyword>
<dbReference type="Pfam" id="PF01420">
    <property type="entry name" value="Methylase_S"/>
    <property type="match status" value="2"/>
</dbReference>
<feature type="domain" description="Type I restriction modification DNA specificity" evidence="4">
    <location>
        <begin position="183"/>
        <end position="332"/>
    </location>
</feature>
<keyword evidence="5" id="KW-0378">Hydrolase</keyword>
<keyword evidence="6" id="KW-1185">Reference proteome</keyword>
<protein>
    <submittedName>
        <fullName evidence="5">Restriction endonuclease</fullName>
    </submittedName>
</protein>
<dbReference type="EMBL" id="PXYY01000060">
    <property type="protein sequence ID" value="PSJ79942.1"/>
    <property type="molecule type" value="Genomic_DNA"/>
</dbReference>
<reference evidence="5 6" key="1">
    <citation type="submission" date="2018-03" db="EMBL/GenBank/DDBJ databases">
        <title>Neisseria weixii sp. nov., isolated from the intestinal contents of Tibetan Plateau pika (Ochotona curzoniae) in Yushu, Qinghai Province, China.</title>
        <authorList>
            <person name="Gui Z."/>
        </authorList>
    </citation>
    <scope>NUCLEOTIDE SEQUENCE [LARGE SCALE GENOMIC DNA]</scope>
    <source>
        <strain evidence="5 6">ATCC 51483</strain>
    </source>
</reference>
<evidence type="ECO:0000313" key="5">
    <source>
        <dbReference type="EMBL" id="PSJ79942.1"/>
    </source>
</evidence>
<accession>A0A2P7TYY8</accession>
<feature type="domain" description="Type I restriction modification DNA specificity" evidence="4">
    <location>
        <begin position="4"/>
        <end position="157"/>
    </location>
</feature>
<evidence type="ECO:0000256" key="3">
    <source>
        <dbReference type="ARBA" id="ARBA00023125"/>
    </source>
</evidence>
<keyword evidence="5" id="KW-0540">Nuclease</keyword>
<gene>
    <name evidence="5" type="ORF">C7N83_09245</name>
</gene>
<sequence length="358" mass="39789">MAAVEWGEFRIGSLFEILTPKKRFDANKVTVLENGKYPYVVRTALNNGIKGYIEEDPVFLNDGNTISFGQDTATMFYQEKPYFTGDKIKVVKAKNIRLTKRNAQFLLPMMAKAFSSFAWGSSSFKVSVIENTKIQLPIKNNEIDLDFMENFVAELEAYLSAAGLKDYTLTAAETQALADLAQVQWGVFNLEKLFGKATRGKRLKSADRTAGDLPFVTAGEADTGVSAFIGNDVHRFKANTVTIDMFGSAKYRNYEYGGDDHVAVVHTDKLDKMAALFATAAMHKAAYTGKFSYSRNFYAKDADELDIFLPVNLSDGQPDYAYMQVLVSAVQKTVIKDVVQYTDRKIAATQSIIAKQNG</sequence>
<keyword evidence="3" id="KW-0238">DNA-binding</keyword>
<evidence type="ECO:0000313" key="6">
    <source>
        <dbReference type="Proteomes" id="UP000241868"/>
    </source>
</evidence>
<comment type="caution">
    <text evidence="5">The sequence shown here is derived from an EMBL/GenBank/DDBJ whole genome shotgun (WGS) entry which is preliminary data.</text>
</comment>
<organism evidence="5 6">
    <name type="scientific">Neisseria iguanae</name>
    <dbReference type="NCBI Taxonomy" id="90242"/>
    <lineage>
        <taxon>Bacteria</taxon>
        <taxon>Pseudomonadati</taxon>
        <taxon>Pseudomonadota</taxon>
        <taxon>Betaproteobacteria</taxon>
        <taxon>Neisseriales</taxon>
        <taxon>Neisseriaceae</taxon>
        <taxon>Neisseria</taxon>
    </lineage>
</organism>
<keyword evidence="5" id="KW-0255">Endonuclease</keyword>
<name>A0A2P7TYY8_9NEIS</name>
<dbReference type="Gene3D" id="3.90.220.20">
    <property type="entry name" value="DNA methylase specificity domains"/>
    <property type="match status" value="2"/>
</dbReference>
<dbReference type="InterPro" id="IPR000055">
    <property type="entry name" value="Restrct_endonuc_typeI_TRD"/>
</dbReference>
<dbReference type="InterPro" id="IPR044946">
    <property type="entry name" value="Restrct_endonuc_typeI_TRD_sf"/>
</dbReference>
<dbReference type="AlphaFoldDB" id="A0A2P7TYY8"/>
<dbReference type="GO" id="GO:0009307">
    <property type="term" value="P:DNA restriction-modification system"/>
    <property type="evidence" value="ECO:0007669"/>
    <property type="project" value="UniProtKB-KW"/>
</dbReference>
<proteinExistence type="inferred from homology"/>
<evidence type="ECO:0000259" key="4">
    <source>
        <dbReference type="Pfam" id="PF01420"/>
    </source>
</evidence>
<dbReference type="OrthoDB" id="1100212at2"/>
<evidence type="ECO:0000256" key="2">
    <source>
        <dbReference type="ARBA" id="ARBA00022747"/>
    </source>
</evidence>
<evidence type="ECO:0000256" key="1">
    <source>
        <dbReference type="ARBA" id="ARBA00010923"/>
    </source>
</evidence>
<comment type="similarity">
    <text evidence="1">Belongs to the type-I restriction system S methylase family.</text>
</comment>
<dbReference type="GO" id="GO:0004519">
    <property type="term" value="F:endonuclease activity"/>
    <property type="evidence" value="ECO:0007669"/>
    <property type="project" value="UniProtKB-KW"/>
</dbReference>
<dbReference type="GO" id="GO:0003677">
    <property type="term" value="F:DNA binding"/>
    <property type="evidence" value="ECO:0007669"/>
    <property type="project" value="UniProtKB-KW"/>
</dbReference>